<dbReference type="InterPro" id="IPR036873">
    <property type="entry name" value="Rhodanese-like_dom_sf"/>
</dbReference>
<dbReference type="Proteomes" id="UP000694388">
    <property type="component" value="Unplaced"/>
</dbReference>
<accession>A0A8C4N9I3</accession>
<dbReference type="OMA" id="IFYCAHG"/>
<dbReference type="PANTHER" id="PTHR44086:SF10">
    <property type="entry name" value="THIOSULFATE SULFURTRANSFERASE_RHODANESE-LIKE DOMAIN-CONTAINING PROTEIN 3"/>
    <property type="match status" value="1"/>
</dbReference>
<dbReference type="AlphaFoldDB" id="A0A8C4N9I3"/>
<evidence type="ECO:0000313" key="3">
    <source>
        <dbReference type="Proteomes" id="UP000694388"/>
    </source>
</evidence>
<dbReference type="Gene3D" id="3.40.250.10">
    <property type="entry name" value="Rhodanese-like domain"/>
    <property type="match status" value="1"/>
</dbReference>
<reference evidence="2" key="1">
    <citation type="submission" date="2025-08" db="UniProtKB">
        <authorList>
            <consortium name="Ensembl"/>
        </authorList>
    </citation>
    <scope>IDENTIFICATION</scope>
</reference>
<dbReference type="PANTHER" id="PTHR44086">
    <property type="entry name" value="THIOSULFATE SULFURTRANSFERASE RDL2, MITOCHONDRIAL-RELATED"/>
    <property type="match status" value="1"/>
</dbReference>
<organism evidence="2 3">
    <name type="scientific">Eptatretus burgeri</name>
    <name type="common">Inshore hagfish</name>
    <dbReference type="NCBI Taxonomy" id="7764"/>
    <lineage>
        <taxon>Eukaryota</taxon>
        <taxon>Metazoa</taxon>
        <taxon>Chordata</taxon>
        <taxon>Craniata</taxon>
        <taxon>Vertebrata</taxon>
        <taxon>Cyclostomata</taxon>
        <taxon>Myxini</taxon>
        <taxon>Myxiniformes</taxon>
        <taxon>Myxinidae</taxon>
        <taxon>Eptatretinae</taxon>
        <taxon>Eptatretus</taxon>
    </lineage>
</organism>
<dbReference type="InterPro" id="IPR001763">
    <property type="entry name" value="Rhodanese-like_dom"/>
</dbReference>
<sequence>MFPPCSFERTIFTDVVSYEELKQMISDGAVMLFDVREPYEFSNGSIPTSTNIPLGEVQKAFTLSAVVFEETYEMEMPTKDNGSIVVYCRSGKRSLEALNILKGLGYRGVKHWDSHVCTNCERLYSC</sequence>
<dbReference type="PROSITE" id="PS50206">
    <property type="entry name" value="RHODANESE_3"/>
    <property type="match status" value="1"/>
</dbReference>
<evidence type="ECO:0000313" key="2">
    <source>
        <dbReference type="Ensembl" id="ENSEBUP00000001015.1"/>
    </source>
</evidence>
<evidence type="ECO:0000259" key="1">
    <source>
        <dbReference type="PROSITE" id="PS50206"/>
    </source>
</evidence>
<dbReference type="SUPFAM" id="SSF52821">
    <property type="entry name" value="Rhodanese/Cell cycle control phosphatase"/>
    <property type="match status" value="1"/>
</dbReference>
<dbReference type="Ensembl" id="ENSEBUT00000001329.1">
    <property type="protein sequence ID" value="ENSEBUP00000001015.1"/>
    <property type="gene ID" value="ENSEBUG00000000961.1"/>
</dbReference>
<reference evidence="2" key="2">
    <citation type="submission" date="2025-09" db="UniProtKB">
        <authorList>
            <consortium name="Ensembl"/>
        </authorList>
    </citation>
    <scope>IDENTIFICATION</scope>
</reference>
<name>A0A8C4N9I3_EPTBU</name>
<dbReference type="GeneTree" id="ENSGT00940000163155"/>
<proteinExistence type="predicted"/>
<keyword evidence="3" id="KW-1185">Reference proteome</keyword>
<protein>
    <recommendedName>
        <fullName evidence="1">Rhodanese domain-containing protein</fullName>
    </recommendedName>
</protein>
<dbReference type="Pfam" id="PF00581">
    <property type="entry name" value="Rhodanese"/>
    <property type="match status" value="1"/>
</dbReference>
<dbReference type="SMART" id="SM00450">
    <property type="entry name" value="RHOD"/>
    <property type="match status" value="1"/>
</dbReference>
<feature type="domain" description="Rhodanese" evidence="1">
    <location>
        <begin position="26"/>
        <end position="118"/>
    </location>
</feature>